<dbReference type="InterPro" id="IPR009080">
    <property type="entry name" value="tRNAsynth_Ia_anticodon-bd"/>
</dbReference>
<reference evidence="9 10" key="1">
    <citation type="submission" date="2019-04" db="EMBL/GenBank/DDBJ databases">
        <title>Step-wise assembly of the neonatal virome modulated by breast feeding.</title>
        <authorList>
            <person name="Liang G."/>
            <person name="Bushman F."/>
        </authorList>
    </citation>
    <scope>NUCLEOTIDE SEQUENCE [LARGE SCALE GENOMIC DNA]</scope>
    <source>
        <strain evidence="9 10">E3404</strain>
    </source>
</reference>
<evidence type="ECO:0000256" key="1">
    <source>
        <dbReference type="ARBA" id="ARBA00022490"/>
    </source>
</evidence>
<proteinExistence type="predicted"/>
<dbReference type="SUPFAM" id="SSF47323">
    <property type="entry name" value="Anticodon-binding domain of a subclass of class I aminoacyl-tRNA synthetases"/>
    <property type="match status" value="1"/>
</dbReference>
<keyword evidence="5" id="KW-0648">Protein biosynthesis</keyword>
<evidence type="ECO:0000259" key="8">
    <source>
        <dbReference type="Pfam" id="PF08264"/>
    </source>
</evidence>
<comment type="catalytic activity">
    <reaction evidence="7">
        <text>tRNA(Ile) + L-isoleucine + ATP = L-isoleucyl-tRNA(Ile) + AMP + diphosphate</text>
        <dbReference type="Rhea" id="RHEA:11060"/>
        <dbReference type="Rhea" id="RHEA-COMP:9666"/>
        <dbReference type="Rhea" id="RHEA-COMP:9695"/>
        <dbReference type="ChEBI" id="CHEBI:30616"/>
        <dbReference type="ChEBI" id="CHEBI:33019"/>
        <dbReference type="ChEBI" id="CHEBI:58045"/>
        <dbReference type="ChEBI" id="CHEBI:78442"/>
        <dbReference type="ChEBI" id="CHEBI:78528"/>
        <dbReference type="ChEBI" id="CHEBI:456215"/>
        <dbReference type="EC" id="6.1.1.5"/>
    </reaction>
</comment>
<comment type="caution">
    <text evidence="9">The sequence shown here is derived from an EMBL/GenBank/DDBJ whole genome shotgun (WGS) entry which is preliminary data.</text>
</comment>
<dbReference type="GO" id="GO:0006428">
    <property type="term" value="P:isoleucyl-tRNA aminoacylation"/>
    <property type="evidence" value="ECO:0007669"/>
    <property type="project" value="TreeGrafter"/>
</dbReference>
<evidence type="ECO:0000256" key="4">
    <source>
        <dbReference type="ARBA" id="ARBA00022840"/>
    </source>
</evidence>
<gene>
    <name evidence="9" type="ORF">GTI89_18835</name>
</gene>
<evidence type="ECO:0000313" key="9">
    <source>
        <dbReference type="EMBL" id="MXS28099.1"/>
    </source>
</evidence>
<evidence type="ECO:0000256" key="5">
    <source>
        <dbReference type="ARBA" id="ARBA00022917"/>
    </source>
</evidence>
<keyword evidence="6" id="KW-0030">Aminoacyl-tRNA synthetase</keyword>
<dbReference type="GO" id="GO:0004822">
    <property type="term" value="F:isoleucine-tRNA ligase activity"/>
    <property type="evidence" value="ECO:0007669"/>
    <property type="project" value="UniProtKB-EC"/>
</dbReference>
<dbReference type="GO" id="GO:0005829">
    <property type="term" value="C:cytosol"/>
    <property type="evidence" value="ECO:0007669"/>
    <property type="project" value="TreeGrafter"/>
</dbReference>
<evidence type="ECO:0000256" key="2">
    <source>
        <dbReference type="ARBA" id="ARBA00022598"/>
    </source>
</evidence>
<keyword evidence="3" id="KW-0547">Nucleotide-binding</keyword>
<dbReference type="GO" id="GO:0005524">
    <property type="term" value="F:ATP binding"/>
    <property type="evidence" value="ECO:0007669"/>
    <property type="project" value="UniProtKB-KW"/>
</dbReference>
<keyword evidence="4" id="KW-0067">ATP-binding</keyword>
<feature type="domain" description="Methionyl/Valyl/Leucyl/Isoleucyl-tRNA synthetase anticodon-binding" evidence="8">
    <location>
        <begin position="2"/>
        <end position="86"/>
    </location>
</feature>
<keyword evidence="1" id="KW-0963">Cytoplasm</keyword>
<accession>A0A6I4XQF8</accession>
<evidence type="ECO:0000256" key="7">
    <source>
        <dbReference type="ARBA" id="ARBA00048359"/>
    </source>
</evidence>
<dbReference type="InterPro" id="IPR050081">
    <property type="entry name" value="Ile-tRNA_ligase"/>
</dbReference>
<sequence length="135" mass="15474">YQTLVSLTKLLTPIIPHTAEEIWSFLQEEEEYVQLAEFPGYETFTNEEELMDTWAAFMDFRDNVLKALEEARHSKLIGKSLEAKVTVYPNEQIRQLMTAVDADIAQLLIVSDFEVSKEVAPSEAVQFEDMAILVE</sequence>
<dbReference type="InterPro" id="IPR013155">
    <property type="entry name" value="M/V/L/I-tRNA-synth_anticd-bd"/>
</dbReference>
<dbReference type="PANTHER" id="PTHR42765">
    <property type="entry name" value="SOLEUCYL-TRNA SYNTHETASE"/>
    <property type="match status" value="1"/>
</dbReference>
<evidence type="ECO:0000256" key="6">
    <source>
        <dbReference type="ARBA" id="ARBA00023146"/>
    </source>
</evidence>
<dbReference type="Proteomes" id="UP000439965">
    <property type="component" value="Unassembled WGS sequence"/>
</dbReference>
<evidence type="ECO:0000313" key="10">
    <source>
        <dbReference type="Proteomes" id="UP000439965"/>
    </source>
</evidence>
<dbReference type="EMBL" id="WVTI01000502">
    <property type="protein sequence ID" value="MXS28099.1"/>
    <property type="molecule type" value="Genomic_DNA"/>
</dbReference>
<evidence type="ECO:0000256" key="3">
    <source>
        <dbReference type="ARBA" id="ARBA00022741"/>
    </source>
</evidence>
<dbReference type="Gene3D" id="3.30.2320.20">
    <property type="entry name" value="Class I aminoacyl-tRNA synthetases (RS)"/>
    <property type="match status" value="1"/>
</dbReference>
<name>A0A6I4XQF8_ENTGA</name>
<keyword evidence="2 9" id="KW-0436">Ligase</keyword>
<dbReference type="PANTHER" id="PTHR42765:SF1">
    <property type="entry name" value="ISOLEUCINE--TRNA LIGASE, MITOCHONDRIAL"/>
    <property type="match status" value="1"/>
</dbReference>
<dbReference type="Gene3D" id="1.10.730.10">
    <property type="entry name" value="Isoleucyl-tRNA Synthetase, Domain 1"/>
    <property type="match status" value="1"/>
</dbReference>
<feature type="non-terminal residue" evidence="9">
    <location>
        <position position="1"/>
    </location>
</feature>
<organism evidence="9 10">
    <name type="scientific">Enterococcus gallinarum</name>
    <dbReference type="NCBI Taxonomy" id="1353"/>
    <lineage>
        <taxon>Bacteria</taxon>
        <taxon>Bacillati</taxon>
        <taxon>Bacillota</taxon>
        <taxon>Bacilli</taxon>
        <taxon>Lactobacillales</taxon>
        <taxon>Enterococcaceae</taxon>
        <taxon>Enterococcus</taxon>
    </lineage>
</organism>
<feature type="non-terminal residue" evidence="9">
    <location>
        <position position="135"/>
    </location>
</feature>
<dbReference type="Pfam" id="PF08264">
    <property type="entry name" value="Anticodon_1"/>
    <property type="match status" value="1"/>
</dbReference>
<dbReference type="AlphaFoldDB" id="A0A6I4XQF8"/>
<dbReference type="RefSeq" id="WP_160806522.1">
    <property type="nucleotide sequence ID" value="NZ_WVTI01000502.1"/>
</dbReference>
<protein>
    <submittedName>
        <fullName evidence="9">Class I tRNA ligase family protein</fullName>
    </submittedName>
</protein>